<evidence type="ECO:0000313" key="3">
    <source>
        <dbReference type="Proteomes" id="UP000427769"/>
    </source>
</evidence>
<organism evidence="2 3">
    <name type="scientific">Desulfosarcina widdelii</name>
    <dbReference type="NCBI Taxonomy" id="947919"/>
    <lineage>
        <taxon>Bacteria</taxon>
        <taxon>Pseudomonadati</taxon>
        <taxon>Thermodesulfobacteriota</taxon>
        <taxon>Desulfobacteria</taxon>
        <taxon>Desulfobacterales</taxon>
        <taxon>Desulfosarcinaceae</taxon>
        <taxon>Desulfosarcina</taxon>
    </lineage>
</organism>
<gene>
    <name evidence="2" type="primary">yvoD</name>
    <name evidence="2" type="ORF">DSCW_50230</name>
</gene>
<keyword evidence="1" id="KW-0472">Membrane</keyword>
<keyword evidence="1" id="KW-1133">Transmembrane helix</keyword>
<feature type="transmembrane region" description="Helical" evidence="1">
    <location>
        <begin position="100"/>
        <end position="120"/>
    </location>
</feature>
<name>A0A5K7Z718_9BACT</name>
<feature type="transmembrane region" description="Helical" evidence="1">
    <location>
        <begin position="46"/>
        <end position="79"/>
    </location>
</feature>
<dbReference type="EMBL" id="AP021875">
    <property type="protein sequence ID" value="BBO77606.1"/>
    <property type="molecule type" value="Genomic_DNA"/>
</dbReference>
<dbReference type="AlphaFoldDB" id="A0A5K7Z718"/>
<reference evidence="2 3" key="1">
    <citation type="submission" date="2019-11" db="EMBL/GenBank/DDBJ databases">
        <title>Comparative genomics of hydrocarbon-degrading Desulfosarcina strains.</title>
        <authorList>
            <person name="Watanabe M."/>
            <person name="Kojima H."/>
            <person name="Fukui M."/>
        </authorList>
    </citation>
    <scope>NUCLEOTIDE SEQUENCE [LARGE SCALE GENOMIC DNA]</scope>
    <source>
        <strain evidence="2 3">PP31</strain>
    </source>
</reference>
<sequence>MLKIILPVSLLTFLLDFFGCLAHLDGLLEPLMGAIHLPAMAALPLLVGLLTGIYGGIAAMTVLPFTVQQMTLMAVFLLIAHSLIQEGLVQHHSGCPMWMATANRLAAAVLTVFAIGWLLGPETARETAGMSPAATKIAFWPALQTWGADMAELCLKMLLIIVVLMMGMELAKQYRLIEKVVRLIKPFLGLLGLDRQVGMLWLTAAFLGITYGGALIVEEVREGKLPSDRLKTLHVSIGINHAMLEDPAVFIPLGIHPFWLWVPRLVVAVMFAHTYRLWLWLRARRRMLTGNAISAGSLKP</sequence>
<feature type="transmembrane region" description="Helical" evidence="1">
    <location>
        <begin position="198"/>
        <end position="217"/>
    </location>
</feature>
<evidence type="ECO:0000313" key="2">
    <source>
        <dbReference type="EMBL" id="BBO77606.1"/>
    </source>
</evidence>
<dbReference type="Proteomes" id="UP000427769">
    <property type="component" value="Chromosome"/>
</dbReference>
<proteinExistence type="predicted"/>
<keyword evidence="3" id="KW-1185">Reference proteome</keyword>
<dbReference type="KEGG" id="dwd:DSCW_50230"/>
<accession>A0A5K7Z718</accession>
<protein>
    <submittedName>
        <fullName evidence="2">Putative membrane protein YvoD</fullName>
    </submittedName>
</protein>
<feature type="transmembrane region" description="Helical" evidence="1">
    <location>
        <begin position="258"/>
        <end position="278"/>
    </location>
</feature>
<evidence type="ECO:0000256" key="1">
    <source>
        <dbReference type="SAM" id="Phobius"/>
    </source>
</evidence>
<keyword evidence="1" id="KW-0812">Transmembrane</keyword>